<keyword evidence="2" id="KW-1133">Transmembrane helix</keyword>
<proteinExistence type="predicted"/>
<dbReference type="Gene3D" id="3.30.700.10">
    <property type="entry name" value="Glycoprotein, Type 4 Pilin"/>
    <property type="match status" value="1"/>
</dbReference>
<reference evidence="3 4" key="1">
    <citation type="submission" date="2021-03" db="EMBL/GenBank/DDBJ databases">
        <title>Oceanisphaera sp. nov., isolated from the intestine.</title>
        <authorList>
            <person name="Zhao L.-H."/>
            <person name="Shi L.-F."/>
        </authorList>
    </citation>
    <scope>NUCLEOTIDE SEQUENCE [LARGE SCALE GENOMIC DNA]</scope>
    <source>
        <strain evidence="3 4">DM8</strain>
    </source>
</reference>
<dbReference type="InterPro" id="IPR045584">
    <property type="entry name" value="Pilin-like"/>
</dbReference>
<dbReference type="NCBIfam" id="TIGR02532">
    <property type="entry name" value="IV_pilin_GFxxxE"/>
    <property type="match status" value="1"/>
</dbReference>
<keyword evidence="1" id="KW-0488">Methylation</keyword>
<protein>
    <submittedName>
        <fullName evidence="3">Prepilin-type N-terminal cleavage/methylation domain-containing protein</fullName>
    </submittedName>
</protein>
<feature type="transmembrane region" description="Helical" evidence="2">
    <location>
        <begin position="12"/>
        <end position="30"/>
    </location>
</feature>
<dbReference type="InterPro" id="IPR000983">
    <property type="entry name" value="Bac_GSPG_pilin"/>
</dbReference>
<comment type="caution">
    <text evidence="3">The sequence shown here is derived from an EMBL/GenBank/DDBJ whole genome shotgun (WGS) entry which is preliminary data.</text>
</comment>
<dbReference type="InterPro" id="IPR012902">
    <property type="entry name" value="N_methyl_site"/>
</dbReference>
<dbReference type="Proteomes" id="UP000664882">
    <property type="component" value="Unassembled WGS sequence"/>
</dbReference>
<dbReference type="SUPFAM" id="SSF54523">
    <property type="entry name" value="Pili subunits"/>
    <property type="match status" value="1"/>
</dbReference>
<keyword evidence="4" id="KW-1185">Reference proteome</keyword>
<dbReference type="PROSITE" id="PS00409">
    <property type="entry name" value="PROKAR_NTER_METHYL"/>
    <property type="match status" value="1"/>
</dbReference>
<organism evidence="3 4">
    <name type="scientific">Oceanisphaera pacifica</name>
    <dbReference type="NCBI Taxonomy" id="2818389"/>
    <lineage>
        <taxon>Bacteria</taxon>
        <taxon>Pseudomonadati</taxon>
        <taxon>Pseudomonadota</taxon>
        <taxon>Gammaproteobacteria</taxon>
        <taxon>Aeromonadales</taxon>
        <taxon>Aeromonadaceae</taxon>
        <taxon>Oceanisphaera</taxon>
    </lineage>
</organism>
<dbReference type="RefSeq" id="WP_208005178.1">
    <property type="nucleotide sequence ID" value="NZ_JAGDFX010000006.1"/>
</dbReference>
<dbReference type="Pfam" id="PF07963">
    <property type="entry name" value="N_methyl"/>
    <property type="match status" value="1"/>
</dbReference>
<gene>
    <name evidence="3" type="ORF">J3U76_06840</name>
</gene>
<sequence>MKRIRGFSLIELLIAMAIVAILALVAYPSLSHYLVKSKRMAAMQTLYALQLQQEKWRVTHASYASQTEASAHFLPTHQHYVFTVSNASAHQYRLTASAKQTSAQYQDKAGNTACHTLSLDSNNTKTPVECW</sequence>
<keyword evidence="2" id="KW-0812">Transmembrane</keyword>
<evidence type="ECO:0000313" key="3">
    <source>
        <dbReference type="EMBL" id="MBO1519345.1"/>
    </source>
</evidence>
<evidence type="ECO:0000256" key="2">
    <source>
        <dbReference type="SAM" id="Phobius"/>
    </source>
</evidence>
<dbReference type="PRINTS" id="PR00813">
    <property type="entry name" value="BCTERIALGSPG"/>
</dbReference>
<name>A0ABS3NGE1_9GAMM</name>
<dbReference type="EMBL" id="JAGDFX010000006">
    <property type="protein sequence ID" value="MBO1519345.1"/>
    <property type="molecule type" value="Genomic_DNA"/>
</dbReference>
<evidence type="ECO:0000313" key="4">
    <source>
        <dbReference type="Proteomes" id="UP000664882"/>
    </source>
</evidence>
<accession>A0ABS3NGE1</accession>
<evidence type="ECO:0000256" key="1">
    <source>
        <dbReference type="ARBA" id="ARBA00022481"/>
    </source>
</evidence>
<dbReference type="Pfam" id="PF16732">
    <property type="entry name" value="ComP_DUS"/>
    <property type="match status" value="1"/>
</dbReference>
<keyword evidence="2" id="KW-0472">Membrane</keyword>
<dbReference type="InterPro" id="IPR031982">
    <property type="entry name" value="PilE-like"/>
</dbReference>